<dbReference type="RefSeq" id="XP_020438681.1">
    <property type="nucleotide sequence ID" value="XM_020571407.1"/>
</dbReference>
<keyword evidence="3" id="KW-1185">Reference proteome</keyword>
<proteinExistence type="predicted"/>
<sequence>MINSTSTPPPMAKLFSIKTSQLVNSKLDTKTPLPEIKLNHSALQHNREINFVNNNNNNNNNNNSNNNSISINNNNINNIVNSNNNNNDKTFKSVSEDGLTWTLNPLHESKKTTAEINKLDVETEGDDVFVDDDEVVHPVSSVSSSSSSTIDQILKEEEDDGNEEVLNSDIVMADDDDDEEETTLVTNSTIVVDQNVDVDVEVVSGSTGDSIIAGSSEVGADNDSGADVPVSLFLETTKLSLFKPNPLTSIPIPDPLTSMPTTAMPANSITTTTTTTIVPSQEIQNAYDNTTKAPATTAQAVANATSTTTTATAVNTPSTIDKEIDPDITNLTRNRSYLYSNFQEEEPDNEIIINIEGIDSNNQFSLINFNRIFNLYYKCLENSDDQTRSQCVRYFIKYYEYKFLHYIDEEGFTKFIVDVFFDPSINVFNNMSLYNCGDNISLIQDIYKRIINDKRNRIEVYQECCNFKCIPEQYLDFNFYDFYNRLLTNDDTNINENQNTIVNQNELEKNDDDDNNNNNNSNNNYDNSNEENYTALVKSFILPEIFYYNITRHINLESKYSLIKSPPLFFDYESINFFKYGESTERTNQMFSRVQVFHIKSDEYDSNTNDGVRRHYFRDNNSFFTQDDEHYYRVSISKNRYLTQLPPMPQLKHISITDYHGYTGNYSSFLKKILESTPNGDGHGIESFYINIDKDWNDCPDYSNLNFLLPLLSLHSKTLKSVVISYDDSCKYGDVITLLEILKETLSTMKQYNYSFIMYGNFRMLKEQCNNEVDLEVYRYLLNQKKISNKFDYGLDQYDEDDLNDII</sequence>
<organism evidence="2 3">
    <name type="scientific">Heterostelium pallidum (strain ATCC 26659 / Pp 5 / PN500)</name>
    <name type="common">Cellular slime mold</name>
    <name type="synonym">Polysphondylium pallidum</name>
    <dbReference type="NCBI Taxonomy" id="670386"/>
    <lineage>
        <taxon>Eukaryota</taxon>
        <taxon>Amoebozoa</taxon>
        <taxon>Evosea</taxon>
        <taxon>Eumycetozoa</taxon>
        <taxon>Dictyostelia</taxon>
        <taxon>Acytosteliales</taxon>
        <taxon>Acytosteliaceae</taxon>
        <taxon>Heterostelium</taxon>
    </lineage>
</organism>
<dbReference type="EMBL" id="ADBJ01000002">
    <property type="protein sequence ID" value="EFA86576.1"/>
    <property type="molecule type" value="Genomic_DNA"/>
</dbReference>
<feature type="region of interest" description="Disordered" evidence="1">
    <location>
        <begin position="505"/>
        <end position="529"/>
    </location>
</feature>
<accession>D3AWA3</accession>
<feature type="compositionally biased region" description="Low complexity" evidence="1">
    <location>
        <begin position="516"/>
        <end position="529"/>
    </location>
</feature>
<gene>
    <name evidence="2" type="ORF">PPL_00377</name>
</gene>
<dbReference type="InParanoid" id="D3AWA3"/>
<evidence type="ECO:0000313" key="2">
    <source>
        <dbReference type="EMBL" id="EFA86576.1"/>
    </source>
</evidence>
<evidence type="ECO:0000256" key="1">
    <source>
        <dbReference type="SAM" id="MobiDB-lite"/>
    </source>
</evidence>
<feature type="region of interest" description="Disordered" evidence="1">
    <location>
        <begin position="139"/>
        <end position="162"/>
    </location>
</feature>
<comment type="caution">
    <text evidence="2">The sequence shown here is derived from an EMBL/GenBank/DDBJ whole genome shotgun (WGS) entry which is preliminary data.</text>
</comment>
<dbReference type="AlphaFoldDB" id="D3AWA3"/>
<evidence type="ECO:0000313" key="3">
    <source>
        <dbReference type="Proteomes" id="UP000001396"/>
    </source>
</evidence>
<dbReference type="Proteomes" id="UP000001396">
    <property type="component" value="Unassembled WGS sequence"/>
</dbReference>
<dbReference type="GeneID" id="31355911"/>
<dbReference type="PANTHER" id="PTHR39532">
    <property type="entry name" value="F-BOX DOMAIN-CONTAINING PROTEIN-RELATED"/>
    <property type="match status" value="1"/>
</dbReference>
<protein>
    <submittedName>
        <fullName evidence="2">Uncharacterized protein</fullName>
    </submittedName>
</protein>
<name>D3AWA3_HETP5</name>
<reference evidence="2 3" key="1">
    <citation type="journal article" date="2011" name="Genome Res.">
        <title>Phylogeny-wide analysis of social amoeba genomes highlights ancient origins for complex intercellular communication.</title>
        <authorList>
            <person name="Heidel A.J."/>
            <person name="Lawal H.M."/>
            <person name="Felder M."/>
            <person name="Schilde C."/>
            <person name="Helps N.R."/>
            <person name="Tunggal B."/>
            <person name="Rivero F."/>
            <person name="John U."/>
            <person name="Schleicher M."/>
            <person name="Eichinger L."/>
            <person name="Platzer M."/>
            <person name="Noegel A.A."/>
            <person name="Schaap P."/>
            <person name="Gloeckner G."/>
        </authorList>
    </citation>
    <scope>NUCLEOTIDE SEQUENCE [LARGE SCALE GENOMIC DNA]</scope>
    <source>
        <strain evidence="3">ATCC 26659 / Pp 5 / PN500</strain>
    </source>
</reference>
<feature type="compositionally biased region" description="Low complexity" evidence="1">
    <location>
        <begin position="139"/>
        <end position="148"/>
    </location>
</feature>